<evidence type="ECO:0000313" key="2">
    <source>
        <dbReference type="WBParaSite" id="PS1159_v2.g23240.t1"/>
    </source>
</evidence>
<evidence type="ECO:0000313" key="1">
    <source>
        <dbReference type="Proteomes" id="UP000887580"/>
    </source>
</evidence>
<protein>
    <submittedName>
        <fullName evidence="2">Helicase C-terminal domain-containing protein</fullName>
    </submittedName>
</protein>
<reference evidence="2" key="1">
    <citation type="submission" date="2022-11" db="UniProtKB">
        <authorList>
            <consortium name="WormBaseParasite"/>
        </authorList>
    </citation>
    <scope>IDENTIFICATION</scope>
</reference>
<dbReference type="Proteomes" id="UP000887580">
    <property type="component" value="Unplaced"/>
</dbReference>
<sequence>MWKQAHFISENAVYFEKQIEIIDVDDADLDNIGGEISYEWAQESLANYEIKKVENSNKFVIAFELLKETVAKGEKMLLFSSSVMTLNLIENILSTIDLDMKDETGAKISWRRGLTFIKFDGSTPAVEREKLINRFNSSPKLHLFLISTRAGSLGINLVSANRVIIFDSSWNPCHDAQAVCRVYRYGQQKKTFVYRLVMHNSMEKAIFYRQISKHGLQQKVVDEMEVEAKVTNKQLEDLLQYDEALDVLTKPLDPTVFNIEDEVLNNVASRHTALIAEAPFLHESMIMETEDKLSQEEKIEAELFLEREKAMQQNMPEPYTYNGSSNMPRRPDYDGMVRIYNEQKNMPAYKGSLRDLQIGMEYSELGLNQLQYKIANSNSAPVQQPLQMPLHHPLHGKNNGSLFRMNNGPVIREPAHDKSVTVIDKGYIELPTTDGRTGKLFKGEQVLVIRMSNQTFLKRTTGPAEILNATWSKYHYPRANVVVANNRIIDNSVIELD</sequence>
<name>A0AC35G217_9BILA</name>
<proteinExistence type="predicted"/>
<organism evidence="1 2">
    <name type="scientific">Panagrolaimus sp. PS1159</name>
    <dbReference type="NCBI Taxonomy" id="55785"/>
    <lineage>
        <taxon>Eukaryota</taxon>
        <taxon>Metazoa</taxon>
        <taxon>Ecdysozoa</taxon>
        <taxon>Nematoda</taxon>
        <taxon>Chromadorea</taxon>
        <taxon>Rhabditida</taxon>
        <taxon>Tylenchina</taxon>
        <taxon>Panagrolaimomorpha</taxon>
        <taxon>Panagrolaimoidea</taxon>
        <taxon>Panagrolaimidae</taxon>
        <taxon>Panagrolaimus</taxon>
    </lineage>
</organism>
<dbReference type="WBParaSite" id="PS1159_v2.g23240.t1">
    <property type="protein sequence ID" value="PS1159_v2.g23240.t1"/>
    <property type="gene ID" value="PS1159_v2.g23240"/>
</dbReference>
<accession>A0AC35G217</accession>